<dbReference type="AlphaFoldDB" id="A0A6G9YBT2"/>
<gene>
    <name evidence="1" type="ORF">F5544_13630</name>
</gene>
<dbReference type="KEGG" id="nah:F5544_13630"/>
<evidence type="ECO:0008006" key="3">
    <source>
        <dbReference type="Google" id="ProtNLM"/>
    </source>
</evidence>
<dbReference type="Proteomes" id="UP000503540">
    <property type="component" value="Chromosome"/>
</dbReference>
<sequence length="205" mass="22752">MTVTGLLVAALESVWAAIRRRSPDVPEVVLTIASGTTPAGLNLGHFAAFRWVRGDYEIHELFVGGEGLDRGPVDVLGTLLHEAAHGLAVVREIKDTSRQGRYHNHHYRELGEELGLNLDQDDEYGWTITTVPPKTQRLYRPQLDELDLALIAHRRREPEPPQRNNSNNGITAICQCQRRIRVAPSIFRRGAIICGVCGGSFSVKS</sequence>
<dbReference type="EMBL" id="CP046172">
    <property type="protein sequence ID" value="QIS10614.1"/>
    <property type="molecule type" value="Genomic_DNA"/>
</dbReference>
<name>A0A6G9YBT2_9NOCA</name>
<organism evidence="1 2">
    <name type="scientific">Nocardia arthritidis</name>
    <dbReference type="NCBI Taxonomy" id="228602"/>
    <lineage>
        <taxon>Bacteria</taxon>
        <taxon>Bacillati</taxon>
        <taxon>Actinomycetota</taxon>
        <taxon>Actinomycetes</taxon>
        <taxon>Mycobacteriales</taxon>
        <taxon>Nocardiaceae</taxon>
        <taxon>Nocardia</taxon>
    </lineage>
</organism>
<evidence type="ECO:0000313" key="1">
    <source>
        <dbReference type="EMBL" id="QIS10614.1"/>
    </source>
</evidence>
<accession>A0A6G9YBT2</accession>
<evidence type="ECO:0000313" key="2">
    <source>
        <dbReference type="Proteomes" id="UP000503540"/>
    </source>
</evidence>
<proteinExistence type="predicted"/>
<dbReference type="RefSeq" id="WP_167473562.1">
    <property type="nucleotide sequence ID" value="NZ_CP046172.1"/>
</dbReference>
<keyword evidence="2" id="KW-1185">Reference proteome</keyword>
<reference evidence="1 2" key="1">
    <citation type="journal article" date="2019" name="ACS Chem. Biol.">
        <title>Identification and Mobilization of a Cryptic Antibiotic Biosynthesis Gene Locus from a Human-Pathogenic Nocardia Isolate.</title>
        <authorList>
            <person name="Herisse M."/>
            <person name="Ishida K."/>
            <person name="Porter J.L."/>
            <person name="Howden B."/>
            <person name="Hertweck C."/>
            <person name="Stinear T.P."/>
            <person name="Pidot S.J."/>
        </authorList>
    </citation>
    <scope>NUCLEOTIDE SEQUENCE [LARGE SCALE GENOMIC DNA]</scope>
    <source>
        <strain evidence="1 2">AUSMDU00012717</strain>
    </source>
</reference>
<protein>
    <recommendedName>
        <fullName evidence="3">SprT-like domain-containing protein</fullName>
    </recommendedName>
</protein>